<accession>A0ABY7EN86</accession>
<sequence>MSRHPPPRQPFRGCGYADPSYLERVTGELKAKGITEEDIDRREPIDGTIYA</sequence>
<gene>
    <name evidence="1" type="ORF">MAR_018609</name>
</gene>
<dbReference type="EMBL" id="CP111017">
    <property type="protein sequence ID" value="WAR08651.1"/>
    <property type="molecule type" value="Genomic_DNA"/>
</dbReference>
<reference evidence="1" key="1">
    <citation type="submission" date="2022-11" db="EMBL/GenBank/DDBJ databases">
        <title>Centuries of genome instability and evolution in soft-shell clam transmissible cancer (bioRxiv).</title>
        <authorList>
            <person name="Hart S.F.M."/>
            <person name="Yonemitsu M.A."/>
            <person name="Giersch R.M."/>
            <person name="Beal B.F."/>
            <person name="Arriagada G."/>
            <person name="Davis B.W."/>
            <person name="Ostrander E.A."/>
            <person name="Goff S.P."/>
            <person name="Metzger M.J."/>
        </authorList>
    </citation>
    <scope>NUCLEOTIDE SEQUENCE</scope>
    <source>
        <strain evidence="1">MELC-2E11</strain>
        <tissue evidence="1">Siphon/mantle</tissue>
    </source>
</reference>
<keyword evidence="2" id="KW-1185">Reference proteome</keyword>
<dbReference type="Proteomes" id="UP001164746">
    <property type="component" value="Chromosome 6"/>
</dbReference>
<protein>
    <submittedName>
        <fullName evidence="1">Uncharacterized protein</fullName>
    </submittedName>
</protein>
<evidence type="ECO:0000313" key="1">
    <source>
        <dbReference type="EMBL" id="WAR08651.1"/>
    </source>
</evidence>
<name>A0ABY7EN86_MYAAR</name>
<proteinExistence type="predicted"/>
<organism evidence="1 2">
    <name type="scientific">Mya arenaria</name>
    <name type="common">Soft-shell clam</name>
    <dbReference type="NCBI Taxonomy" id="6604"/>
    <lineage>
        <taxon>Eukaryota</taxon>
        <taxon>Metazoa</taxon>
        <taxon>Spiralia</taxon>
        <taxon>Lophotrochozoa</taxon>
        <taxon>Mollusca</taxon>
        <taxon>Bivalvia</taxon>
        <taxon>Autobranchia</taxon>
        <taxon>Heteroconchia</taxon>
        <taxon>Euheterodonta</taxon>
        <taxon>Imparidentia</taxon>
        <taxon>Neoheterodontei</taxon>
        <taxon>Myida</taxon>
        <taxon>Myoidea</taxon>
        <taxon>Myidae</taxon>
        <taxon>Mya</taxon>
    </lineage>
</organism>
<evidence type="ECO:0000313" key="2">
    <source>
        <dbReference type="Proteomes" id="UP001164746"/>
    </source>
</evidence>